<dbReference type="EMBL" id="FNSO01000004">
    <property type="protein sequence ID" value="SEC55165.1"/>
    <property type="molecule type" value="Genomic_DNA"/>
</dbReference>
<dbReference type="AlphaFoldDB" id="A0A1H4TFD0"/>
<dbReference type="GO" id="GO:0005737">
    <property type="term" value="C:cytoplasm"/>
    <property type="evidence" value="ECO:0007669"/>
    <property type="project" value="UniProtKB-SubCell"/>
</dbReference>
<feature type="domain" description="Aminoglycoside phosphotransferase" evidence="9">
    <location>
        <begin position="47"/>
        <end position="277"/>
    </location>
</feature>
<evidence type="ECO:0000256" key="3">
    <source>
        <dbReference type="ARBA" id="ARBA00022679"/>
    </source>
</evidence>
<protein>
    <recommendedName>
        <fullName evidence="8">Hydroxylysine kinase</fullName>
        <ecNumber evidence="7">2.7.1.81</ecNumber>
    </recommendedName>
</protein>
<accession>A0A1H4TFD0</accession>
<reference evidence="11" key="1">
    <citation type="submission" date="2016-10" db="EMBL/GenBank/DDBJ databases">
        <authorList>
            <person name="Varghese N."/>
            <person name="Submissions S."/>
        </authorList>
    </citation>
    <scope>NUCLEOTIDE SEQUENCE [LARGE SCALE GENOMIC DNA]</scope>
    <source>
        <strain evidence="11">DSM 44544</strain>
    </source>
</reference>
<organism evidence="10 11">
    <name type="scientific">Amycolatopsis tolypomycina</name>
    <dbReference type="NCBI Taxonomy" id="208445"/>
    <lineage>
        <taxon>Bacteria</taxon>
        <taxon>Bacillati</taxon>
        <taxon>Actinomycetota</taxon>
        <taxon>Actinomycetes</taxon>
        <taxon>Pseudonocardiales</taxon>
        <taxon>Pseudonocardiaceae</taxon>
        <taxon>Amycolatopsis</taxon>
    </lineage>
</organism>
<gene>
    <name evidence="10" type="ORF">SAMN04489727_4175</name>
</gene>
<evidence type="ECO:0000256" key="2">
    <source>
        <dbReference type="ARBA" id="ARBA00022490"/>
    </source>
</evidence>
<evidence type="ECO:0000256" key="5">
    <source>
        <dbReference type="ARBA" id="ARBA00036820"/>
    </source>
</evidence>
<evidence type="ECO:0000256" key="4">
    <source>
        <dbReference type="ARBA" id="ARBA00022777"/>
    </source>
</evidence>
<keyword evidence="4 10" id="KW-0418">Kinase</keyword>
<dbReference type="OrthoDB" id="241498at2"/>
<dbReference type="STRING" id="208445.SAMN04489727_4175"/>
<evidence type="ECO:0000259" key="9">
    <source>
        <dbReference type="Pfam" id="PF01636"/>
    </source>
</evidence>
<dbReference type="InterPro" id="IPR011009">
    <property type="entry name" value="Kinase-like_dom_sf"/>
</dbReference>
<evidence type="ECO:0000313" key="11">
    <source>
        <dbReference type="Proteomes" id="UP000199622"/>
    </source>
</evidence>
<dbReference type="EC" id="2.7.1.81" evidence="7"/>
<dbReference type="Pfam" id="PF01636">
    <property type="entry name" value="APH"/>
    <property type="match status" value="1"/>
</dbReference>
<evidence type="ECO:0000256" key="1">
    <source>
        <dbReference type="ARBA" id="ARBA00004496"/>
    </source>
</evidence>
<evidence type="ECO:0000256" key="6">
    <source>
        <dbReference type="ARBA" id="ARBA00037368"/>
    </source>
</evidence>
<name>A0A1H4TFD0_9PSEU</name>
<dbReference type="SUPFAM" id="SSF56112">
    <property type="entry name" value="Protein kinase-like (PK-like)"/>
    <property type="match status" value="1"/>
</dbReference>
<dbReference type="InterPro" id="IPR002575">
    <property type="entry name" value="Aminoglycoside_PTrfase"/>
</dbReference>
<dbReference type="Proteomes" id="UP000199622">
    <property type="component" value="Unassembled WGS sequence"/>
</dbReference>
<dbReference type="PANTHER" id="PTHR21064">
    <property type="entry name" value="AMINOGLYCOSIDE PHOSPHOTRANSFERASE DOMAIN-CONTAINING PROTEIN-RELATED"/>
    <property type="match status" value="1"/>
</dbReference>
<comment type="subcellular location">
    <subcellularLocation>
        <location evidence="1">Cytoplasm</location>
    </subcellularLocation>
</comment>
<proteinExistence type="predicted"/>
<evidence type="ECO:0000256" key="8">
    <source>
        <dbReference type="ARBA" id="ARBA00040505"/>
    </source>
</evidence>
<keyword evidence="3" id="KW-0808">Transferase</keyword>
<evidence type="ECO:0000256" key="7">
    <source>
        <dbReference type="ARBA" id="ARBA00038873"/>
    </source>
</evidence>
<dbReference type="Gene3D" id="3.90.1200.10">
    <property type="match status" value="1"/>
</dbReference>
<keyword evidence="11" id="KW-1185">Reference proteome</keyword>
<keyword evidence="2" id="KW-0963">Cytoplasm</keyword>
<dbReference type="PANTHER" id="PTHR21064:SF1">
    <property type="entry name" value="HYDROXYLYSINE KINASE"/>
    <property type="match status" value="1"/>
</dbReference>
<dbReference type="RefSeq" id="WP_091309838.1">
    <property type="nucleotide sequence ID" value="NZ_FNSO01000004.1"/>
</dbReference>
<comment type="catalytic activity">
    <reaction evidence="5">
        <text>(5R)-5-hydroxy-L-lysine + GTP = (5R)-5-phosphooxy-L-lysine + GDP + H(+)</text>
        <dbReference type="Rhea" id="RHEA:19049"/>
        <dbReference type="ChEBI" id="CHEBI:15378"/>
        <dbReference type="ChEBI" id="CHEBI:37565"/>
        <dbReference type="ChEBI" id="CHEBI:57882"/>
        <dbReference type="ChEBI" id="CHEBI:58189"/>
        <dbReference type="ChEBI" id="CHEBI:58357"/>
        <dbReference type="EC" id="2.7.1.81"/>
    </reaction>
</comment>
<comment type="function">
    <text evidence="6">Catalyzes the GTP-dependent phosphorylation of 5-hydroxy-L-lysine.</text>
</comment>
<sequence>MSFAERLLAESGLASPHEPVDVALVSALLARHYCLDGELERVATEKDDTFRLTTGSGNHLVKVSPPDEPVATVALQTAVLRFLETAAGELPVQRVKLTVDGADHVLLAARDGRTRVLRVLGYVEGEVLARTTAEPDQLARAGAVLGRVDVALAAFGHPADRRGLVWDLRHFARLAGLVEHVPDPGHRRLAGEVFALFEAAVVPALDHLETQVLHGDFSPHNIVVDRRHDEFVTGVIDFGDTVRSAVIFDPAVPLANLLGRTPGSPWREACAFAAGYTGVRPVADRELPLLPIAALARLTLRALLAGWRAQRVPDRRDYLFEHAEDDWLNVARALAVPLDDVVAHLTKGTRP</sequence>
<evidence type="ECO:0000313" key="10">
    <source>
        <dbReference type="EMBL" id="SEC55165.1"/>
    </source>
</evidence>
<dbReference type="InterPro" id="IPR050249">
    <property type="entry name" value="Pseudomonas-type_ThrB"/>
</dbReference>
<dbReference type="GO" id="GO:0047992">
    <property type="term" value="F:hydroxylysine kinase activity"/>
    <property type="evidence" value="ECO:0007669"/>
    <property type="project" value="UniProtKB-EC"/>
</dbReference>